<comment type="subunit">
    <text evidence="3 18">Homodimer.</text>
</comment>
<keyword evidence="12 18" id="KW-0460">Magnesium</keyword>
<protein>
    <recommendedName>
        <fullName evidence="17 18">Multifunctional fusion protein</fullName>
    </recommendedName>
    <domain>
        <recommendedName>
            <fullName evidence="18">dITP/XTP pyrophosphatase</fullName>
            <ecNumber evidence="18">3.6.1.66</ecNumber>
        </recommendedName>
        <alternativeName>
            <fullName evidence="18">Non-canonical purine NTP pyrophosphatase</fullName>
        </alternativeName>
        <alternativeName>
            <fullName evidence="18">Non-standard purine NTP pyrophosphatase</fullName>
        </alternativeName>
        <alternativeName>
            <fullName evidence="18">Nucleoside-triphosphate diphosphatase</fullName>
        </alternativeName>
        <alternativeName>
            <fullName evidence="18">Nucleoside-triphosphate pyrophosphatase</fullName>
            <shortName evidence="18">NTPase</shortName>
        </alternativeName>
    </domain>
    <domain>
        <recommendedName>
            <fullName evidence="17">Ribonuclease PH</fullName>
            <shortName evidence="17">RNase PH</shortName>
            <ecNumber evidence="17">2.7.7.56</ecNumber>
        </recommendedName>
        <alternativeName>
            <fullName evidence="17">tRNA nucleotidyltransferase</fullName>
        </alternativeName>
    </domain>
</protein>
<feature type="domain" description="Exoribonuclease phosphorolytic" evidence="21">
    <location>
        <begin position="151"/>
        <end position="218"/>
    </location>
</feature>
<evidence type="ECO:0000313" key="22">
    <source>
        <dbReference type="EMBL" id="HIS93706.1"/>
    </source>
</evidence>
<dbReference type="SUPFAM" id="SSF54211">
    <property type="entry name" value="Ribosomal protein S5 domain 2-like"/>
    <property type="match status" value="1"/>
</dbReference>
<keyword evidence="14 18" id="KW-0546">Nucleotide metabolism</keyword>
<dbReference type="InterPro" id="IPR018336">
    <property type="entry name" value="RNase_PH_CS"/>
</dbReference>
<comment type="caution">
    <text evidence="22">The sequence shown here is derived from an EMBL/GenBank/DDBJ whole genome shotgun (WGS) entry which is preliminary data.</text>
</comment>
<evidence type="ECO:0000256" key="15">
    <source>
        <dbReference type="ARBA" id="ARBA00051875"/>
    </source>
</evidence>
<dbReference type="HAMAP" id="MF_01405">
    <property type="entry name" value="Non_canon_purine_NTPase"/>
    <property type="match status" value="1"/>
</dbReference>
<comment type="catalytic activity">
    <reaction evidence="16 18">
        <text>XTP + H2O = XMP + diphosphate + H(+)</text>
        <dbReference type="Rhea" id="RHEA:28610"/>
        <dbReference type="ChEBI" id="CHEBI:15377"/>
        <dbReference type="ChEBI" id="CHEBI:15378"/>
        <dbReference type="ChEBI" id="CHEBI:33019"/>
        <dbReference type="ChEBI" id="CHEBI:57464"/>
        <dbReference type="ChEBI" id="CHEBI:61314"/>
        <dbReference type="EC" id="3.6.1.66"/>
    </reaction>
</comment>
<evidence type="ECO:0000313" key="23">
    <source>
        <dbReference type="Proteomes" id="UP000824140"/>
    </source>
</evidence>
<evidence type="ECO:0000256" key="11">
    <source>
        <dbReference type="ARBA" id="ARBA00022801"/>
    </source>
</evidence>
<dbReference type="AlphaFoldDB" id="A0A9D1G225"/>
<dbReference type="GO" id="GO:0008033">
    <property type="term" value="P:tRNA processing"/>
    <property type="evidence" value="ECO:0007669"/>
    <property type="project" value="UniProtKB-UniRule"/>
</dbReference>
<dbReference type="GO" id="GO:0016075">
    <property type="term" value="P:rRNA catabolic process"/>
    <property type="evidence" value="ECO:0007669"/>
    <property type="project" value="UniProtKB-UniRule"/>
</dbReference>
<dbReference type="InterPro" id="IPR027408">
    <property type="entry name" value="PNPase/RNase_PH_dom_sf"/>
</dbReference>
<reference evidence="22" key="1">
    <citation type="submission" date="2020-10" db="EMBL/GenBank/DDBJ databases">
        <authorList>
            <person name="Gilroy R."/>
        </authorList>
    </citation>
    <scope>NUCLEOTIDE SEQUENCE</scope>
    <source>
        <strain evidence="22">13766</strain>
    </source>
</reference>
<dbReference type="InterPro" id="IPR002637">
    <property type="entry name" value="RdgB/HAM1"/>
</dbReference>
<evidence type="ECO:0000256" key="3">
    <source>
        <dbReference type="ARBA" id="ARBA00011738"/>
    </source>
</evidence>
<dbReference type="Proteomes" id="UP000824140">
    <property type="component" value="Unassembled WGS sequence"/>
</dbReference>
<dbReference type="SUPFAM" id="SSF52972">
    <property type="entry name" value="ITPase-like"/>
    <property type="match status" value="1"/>
</dbReference>
<feature type="binding site" evidence="18">
    <location>
        <position position="310"/>
    </location>
    <ligand>
        <name>Mg(2+)</name>
        <dbReference type="ChEBI" id="CHEBI:18420"/>
    </ligand>
</feature>
<dbReference type="Gene3D" id="3.30.230.70">
    <property type="entry name" value="GHMP Kinase, N-terminal domain"/>
    <property type="match status" value="1"/>
</dbReference>
<evidence type="ECO:0000256" key="6">
    <source>
        <dbReference type="ARBA" id="ARBA00022679"/>
    </source>
</evidence>
<comment type="cofactor">
    <cofactor evidence="18">
        <name>Mg(2+)</name>
        <dbReference type="ChEBI" id="CHEBI:18420"/>
    </cofactor>
    <text evidence="18">Binds 1 Mg(2+) ion per subunit.</text>
</comment>
<comment type="similarity">
    <text evidence="1 17">Belongs to the RNase PH family.</text>
</comment>
<proteinExistence type="inferred from homology"/>
<dbReference type="PANTHER" id="PTHR11953:SF0">
    <property type="entry name" value="EXOSOME COMPLEX COMPONENT RRP41"/>
    <property type="match status" value="1"/>
</dbReference>
<evidence type="ECO:0000256" key="16">
    <source>
        <dbReference type="ARBA" id="ARBA00052017"/>
    </source>
</evidence>
<dbReference type="EC" id="3.6.1.66" evidence="18"/>
<dbReference type="GO" id="GO:0031125">
    <property type="term" value="P:rRNA 3'-end processing"/>
    <property type="evidence" value="ECO:0007669"/>
    <property type="project" value="UniProtKB-ARBA"/>
</dbReference>
<dbReference type="InterPro" id="IPR036345">
    <property type="entry name" value="ExoRNase_PH_dom2_sf"/>
</dbReference>
<organism evidence="22 23">
    <name type="scientific">Candidatus Alectryocaccomicrobium excrementavium</name>
    <dbReference type="NCBI Taxonomy" id="2840668"/>
    <lineage>
        <taxon>Bacteria</taxon>
        <taxon>Bacillati</taxon>
        <taxon>Bacillota</taxon>
        <taxon>Clostridia</taxon>
        <taxon>Candidatus Alectryocaccomicrobium</taxon>
    </lineage>
</organism>
<dbReference type="FunFam" id="3.90.950.10:FF:000001">
    <property type="entry name" value="dITP/XTP pyrophosphatase"/>
    <property type="match status" value="1"/>
</dbReference>
<dbReference type="CDD" id="cd11362">
    <property type="entry name" value="RNase_PH_bact"/>
    <property type="match status" value="1"/>
</dbReference>
<evidence type="ECO:0000256" key="19">
    <source>
        <dbReference type="RuleBase" id="RU003781"/>
    </source>
</evidence>
<dbReference type="SUPFAM" id="SSF55666">
    <property type="entry name" value="Ribonuclease PH domain 2-like"/>
    <property type="match status" value="1"/>
</dbReference>
<dbReference type="Pfam" id="PF01138">
    <property type="entry name" value="RNase_PH"/>
    <property type="match status" value="1"/>
</dbReference>
<sequence>MEKQLRPVRIQTDFTEMAAGSVLIECGRTRVLCTASVEDGAPPFLRGSGRGWLTAEYAMLPGSTPRRKPRDGIKKDGRGTEIQRLIGRSLRACMDFSRLGERTITVDCDVLQADGGTRTASITGGFVAVCLAVNRLIQQGVLFDSPIVRQIAAVSVGIVEDELTLDLDYARDSRAQVDMNVIMARDARGEMQFVEVQGTGEGRPFAKDELDGLLALAQGGIEELMREQRAALGERADVLFRKPRLVLASQNAGKLRELRALFGAEYDVASMGEMGLDMEIEETGSTFEENARIKAEALCARTGCAALADDSGLEVDCLGGAPGVYSARYAGGHGDDAANNALLIANVKAFPAPRTARFVSAVALARPGRETLVARGSCEGEVLLEERGEGGFGYDPLFYSHDLHKTFAEASAGEKNTVSHRARALKKLVEIMRNS</sequence>
<dbReference type="Pfam" id="PF01725">
    <property type="entry name" value="Ham1p_like"/>
    <property type="match status" value="1"/>
</dbReference>
<feature type="binding site" evidence="18">
    <location>
        <position position="311"/>
    </location>
    <ligand>
        <name>substrate</name>
    </ligand>
</feature>
<gene>
    <name evidence="17 22" type="primary">rph</name>
    <name evidence="22" type="ORF">IAA84_11890</name>
</gene>
<evidence type="ECO:0000259" key="20">
    <source>
        <dbReference type="Pfam" id="PF01138"/>
    </source>
</evidence>
<reference evidence="22" key="2">
    <citation type="journal article" date="2021" name="PeerJ">
        <title>Extensive microbial diversity within the chicken gut microbiome revealed by metagenomics and culture.</title>
        <authorList>
            <person name="Gilroy R."/>
            <person name="Ravi A."/>
            <person name="Getino M."/>
            <person name="Pursley I."/>
            <person name="Horton D.L."/>
            <person name="Alikhan N.F."/>
            <person name="Baker D."/>
            <person name="Gharbi K."/>
            <person name="Hall N."/>
            <person name="Watson M."/>
            <person name="Adriaenssens E.M."/>
            <person name="Foster-Nyarko E."/>
            <person name="Jarju S."/>
            <person name="Secka A."/>
            <person name="Antonio M."/>
            <person name="Oren A."/>
            <person name="Chaudhuri R.R."/>
            <person name="La Ragione R."/>
            <person name="Hildebrand F."/>
            <person name="Pallen M.J."/>
        </authorList>
    </citation>
    <scope>NUCLEOTIDE SEQUENCE</scope>
    <source>
        <strain evidence="22">13766</strain>
    </source>
</reference>
<dbReference type="HAMAP" id="MF_00564">
    <property type="entry name" value="RNase_PH"/>
    <property type="match status" value="1"/>
</dbReference>
<evidence type="ECO:0000256" key="12">
    <source>
        <dbReference type="ARBA" id="ARBA00022842"/>
    </source>
</evidence>
<comment type="function">
    <text evidence="17">Phosphorolytic 3'-5' exoribonuclease that plays an important role in tRNA 3'-end maturation. Removes nucleotide residues following the 3'-CCA terminus of tRNAs; can also add nucleotides to the ends of RNA molecules by using nucleoside diphosphates as substrates, but this may not be physiologically important. Probably plays a role in initiation of 16S rRNA degradation (leading to ribosome degradation) during starvation.</text>
</comment>
<dbReference type="Pfam" id="PF03725">
    <property type="entry name" value="RNase_PH_C"/>
    <property type="match status" value="1"/>
</dbReference>
<feature type="binding site" evidence="17">
    <location>
        <begin position="116"/>
        <end position="118"/>
    </location>
    <ligand>
        <name>phosphate</name>
        <dbReference type="ChEBI" id="CHEBI:43474"/>
        <note>substrate</note>
    </ligand>
</feature>
<comment type="function">
    <text evidence="18">Pyrophosphatase that catalyzes the hydrolysis of nucleoside triphosphates to their monophosphate derivatives, with a high preference for the non-canonical purine nucleotides XTP (xanthosine triphosphate), dITP (deoxyinosine triphosphate) and ITP. Seems to function as a house-cleaning enzyme that removes non-canonical purine nucleotides from the nucleotide pool, thus preventing their incorporation into DNA/RNA and avoiding chromosomal lesions.</text>
</comment>
<feature type="binding site" evidence="18">
    <location>
        <begin position="249"/>
        <end position="254"/>
    </location>
    <ligand>
        <name>substrate</name>
    </ligand>
</feature>
<evidence type="ECO:0000256" key="14">
    <source>
        <dbReference type="ARBA" id="ARBA00023080"/>
    </source>
</evidence>
<dbReference type="GO" id="GO:0009146">
    <property type="term" value="P:purine nucleoside triphosphate catabolic process"/>
    <property type="evidence" value="ECO:0007669"/>
    <property type="project" value="UniProtKB-UniRule"/>
</dbReference>
<dbReference type="NCBIfam" id="TIGR00042">
    <property type="entry name" value="RdgB/HAM1 family non-canonical purine NTP pyrophosphatase"/>
    <property type="match status" value="1"/>
</dbReference>
<dbReference type="FunFam" id="3.30.230.70:FF:000003">
    <property type="entry name" value="Ribonuclease PH"/>
    <property type="match status" value="1"/>
</dbReference>
<keyword evidence="4 17" id="KW-0698">rRNA processing</keyword>
<dbReference type="GO" id="GO:0009117">
    <property type="term" value="P:nucleotide metabolic process"/>
    <property type="evidence" value="ECO:0007669"/>
    <property type="project" value="UniProtKB-KW"/>
</dbReference>
<dbReference type="GO" id="GO:0000166">
    <property type="term" value="F:nucleotide binding"/>
    <property type="evidence" value="ECO:0007669"/>
    <property type="project" value="UniProtKB-KW"/>
</dbReference>
<evidence type="ECO:0000256" key="2">
    <source>
        <dbReference type="ARBA" id="ARBA00008023"/>
    </source>
</evidence>
<feature type="binding site" evidence="18">
    <location>
        <begin position="420"/>
        <end position="421"/>
    </location>
    <ligand>
        <name>substrate</name>
    </ligand>
</feature>
<keyword evidence="8 17" id="KW-0548">Nucleotidyltransferase</keyword>
<dbReference type="GO" id="GO:0000049">
    <property type="term" value="F:tRNA binding"/>
    <property type="evidence" value="ECO:0007669"/>
    <property type="project" value="UniProtKB-UniRule"/>
</dbReference>
<dbReference type="InterPro" id="IPR002381">
    <property type="entry name" value="RNase_PH_bac-type"/>
</dbReference>
<dbReference type="GO" id="GO:0009022">
    <property type="term" value="F:tRNA nucleotidyltransferase activity"/>
    <property type="evidence" value="ECO:0007669"/>
    <property type="project" value="UniProtKB-UniRule"/>
</dbReference>
<dbReference type="PANTHER" id="PTHR11953">
    <property type="entry name" value="EXOSOME COMPLEX COMPONENT"/>
    <property type="match status" value="1"/>
</dbReference>
<dbReference type="EC" id="2.7.7.56" evidence="17"/>
<feature type="binding site" evidence="18">
    <location>
        <position position="415"/>
    </location>
    <ligand>
        <name>substrate</name>
    </ligand>
</feature>
<dbReference type="GO" id="GO:0017111">
    <property type="term" value="F:ribonucleoside triphosphate phosphatase activity"/>
    <property type="evidence" value="ECO:0007669"/>
    <property type="project" value="InterPro"/>
</dbReference>
<dbReference type="InterPro" id="IPR020922">
    <property type="entry name" value="dITP/XTP_pyrophosphatase"/>
</dbReference>
<keyword evidence="11 18" id="KW-0378">Hydrolase</keyword>
<evidence type="ECO:0000256" key="10">
    <source>
        <dbReference type="ARBA" id="ARBA00022741"/>
    </source>
</evidence>
<dbReference type="Gene3D" id="3.90.950.10">
    <property type="match status" value="1"/>
</dbReference>
<evidence type="ECO:0000256" key="7">
    <source>
        <dbReference type="ARBA" id="ARBA00022694"/>
    </source>
</evidence>
<dbReference type="GO" id="GO:0000175">
    <property type="term" value="F:3'-5'-RNA exonuclease activity"/>
    <property type="evidence" value="ECO:0007669"/>
    <property type="project" value="UniProtKB-UniRule"/>
</dbReference>
<evidence type="ECO:0000256" key="8">
    <source>
        <dbReference type="ARBA" id="ARBA00022695"/>
    </source>
</evidence>
<dbReference type="EMBL" id="DVJN01000223">
    <property type="protein sequence ID" value="HIS93706.1"/>
    <property type="molecule type" value="Genomic_DNA"/>
</dbReference>
<keyword evidence="5 17" id="KW-0820">tRNA-binding</keyword>
<evidence type="ECO:0000256" key="5">
    <source>
        <dbReference type="ARBA" id="ARBA00022555"/>
    </source>
</evidence>
<dbReference type="CDD" id="cd00515">
    <property type="entry name" value="HAM1"/>
    <property type="match status" value="1"/>
</dbReference>
<dbReference type="InterPro" id="IPR015847">
    <property type="entry name" value="ExoRNase_PH_dom2"/>
</dbReference>
<feature type="active site" description="Proton acceptor" evidence="18">
    <location>
        <position position="310"/>
    </location>
</feature>
<evidence type="ECO:0000259" key="21">
    <source>
        <dbReference type="Pfam" id="PF03725"/>
    </source>
</evidence>
<comment type="similarity">
    <text evidence="2 18 19">Belongs to the HAM1 NTPase family.</text>
</comment>
<keyword evidence="13" id="KW-0694">RNA-binding</keyword>
<dbReference type="PROSITE" id="PS01277">
    <property type="entry name" value="RIBONUCLEASE_PH"/>
    <property type="match status" value="1"/>
</dbReference>
<keyword evidence="10 18" id="KW-0547">Nucleotide-binding</keyword>
<comment type="catalytic activity">
    <reaction evidence="17">
        <text>tRNA(n+1) + phosphate = tRNA(n) + a ribonucleoside 5'-diphosphate</text>
        <dbReference type="Rhea" id="RHEA:10628"/>
        <dbReference type="Rhea" id="RHEA-COMP:17343"/>
        <dbReference type="Rhea" id="RHEA-COMP:17344"/>
        <dbReference type="ChEBI" id="CHEBI:43474"/>
        <dbReference type="ChEBI" id="CHEBI:57930"/>
        <dbReference type="ChEBI" id="CHEBI:173114"/>
        <dbReference type="EC" id="2.7.7.56"/>
    </reaction>
</comment>
<feature type="binding site" evidence="18">
    <location>
        <position position="281"/>
    </location>
    <ligand>
        <name>Mg(2+)</name>
        <dbReference type="ChEBI" id="CHEBI:18420"/>
    </ligand>
</feature>
<evidence type="ECO:0000256" key="4">
    <source>
        <dbReference type="ARBA" id="ARBA00022552"/>
    </source>
</evidence>
<evidence type="ECO:0000256" key="9">
    <source>
        <dbReference type="ARBA" id="ARBA00022723"/>
    </source>
</evidence>
<evidence type="ECO:0000256" key="18">
    <source>
        <dbReference type="HAMAP-Rule" id="MF_01405"/>
    </source>
</evidence>
<comment type="catalytic activity">
    <reaction evidence="15 18">
        <text>dITP + H2O = dIMP + diphosphate + H(+)</text>
        <dbReference type="Rhea" id="RHEA:28342"/>
        <dbReference type="ChEBI" id="CHEBI:15377"/>
        <dbReference type="ChEBI" id="CHEBI:15378"/>
        <dbReference type="ChEBI" id="CHEBI:33019"/>
        <dbReference type="ChEBI" id="CHEBI:61194"/>
        <dbReference type="ChEBI" id="CHEBI:61382"/>
        <dbReference type="EC" id="3.6.1.66"/>
    </reaction>
</comment>
<dbReference type="NCBIfam" id="TIGR01966">
    <property type="entry name" value="RNasePH"/>
    <property type="match status" value="1"/>
</dbReference>
<dbReference type="GO" id="GO:0035870">
    <property type="term" value="F:dITP diphosphatase activity"/>
    <property type="evidence" value="ECO:0007669"/>
    <property type="project" value="UniProtKB-UniRule"/>
</dbReference>
<dbReference type="InterPro" id="IPR020568">
    <property type="entry name" value="Ribosomal_Su5_D2-typ_SF"/>
</dbReference>
<evidence type="ECO:0000256" key="17">
    <source>
        <dbReference type="HAMAP-Rule" id="MF_00564"/>
    </source>
</evidence>
<feature type="domain" description="Exoribonuclease phosphorolytic" evidence="20">
    <location>
        <begin position="4"/>
        <end position="132"/>
    </location>
</feature>
<comment type="subunit">
    <text evidence="17">Homohexameric ring arranged as a trimer of dimers.</text>
</comment>
<name>A0A9D1G225_9FIRM</name>
<dbReference type="GO" id="GO:0046872">
    <property type="term" value="F:metal ion binding"/>
    <property type="evidence" value="ECO:0007669"/>
    <property type="project" value="UniProtKB-KW"/>
</dbReference>
<keyword evidence="6 17" id="KW-0808">Transferase</keyword>
<evidence type="ECO:0000256" key="1">
    <source>
        <dbReference type="ARBA" id="ARBA00006678"/>
    </source>
</evidence>
<dbReference type="InterPro" id="IPR029001">
    <property type="entry name" value="ITPase-like_fam"/>
</dbReference>
<dbReference type="GO" id="GO:0036220">
    <property type="term" value="F:ITP diphosphatase activity"/>
    <property type="evidence" value="ECO:0007669"/>
    <property type="project" value="UniProtKB-UniRule"/>
</dbReference>
<feature type="binding site" evidence="17">
    <location>
        <position position="78"/>
    </location>
    <ligand>
        <name>phosphate</name>
        <dbReference type="ChEBI" id="CHEBI:43474"/>
        <note>substrate</note>
    </ligand>
</feature>
<evidence type="ECO:0000256" key="13">
    <source>
        <dbReference type="ARBA" id="ARBA00022884"/>
    </source>
</evidence>
<comment type="catalytic activity">
    <reaction evidence="18">
        <text>ITP + H2O = IMP + diphosphate + H(+)</text>
        <dbReference type="Rhea" id="RHEA:29399"/>
        <dbReference type="ChEBI" id="CHEBI:15377"/>
        <dbReference type="ChEBI" id="CHEBI:15378"/>
        <dbReference type="ChEBI" id="CHEBI:33019"/>
        <dbReference type="ChEBI" id="CHEBI:58053"/>
        <dbReference type="ChEBI" id="CHEBI:61402"/>
        <dbReference type="EC" id="3.6.1.66"/>
    </reaction>
</comment>
<keyword evidence="9 18" id="KW-0479">Metal-binding</keyword>
<accession>A0A9D1G225</accession>
<dbReference type="InterPro" id="IPR050080">
    <property type="entry name" value="RNase_PH"/>
</dbReference>
<dbReference type="GO" id="GO:0036222">
    <property type="term" value="F:XTP diphosphatase activity"/>
    <property type="evidence" value="ECO:0007669"/>
    <property type="project" value="UniProtKB-UniRule"/>
</dbReference>
<keyword evidence="7 17" id="KW-0819">tRNA processing</keyword>
<feature type="binding site" evidence="18">
    <location>
        <begin position="392"/>
        <end position="395"/>
    </location>
    <ligand>
        <name>substrate</name>
    </ligand>
</feature>
<dbReference type="InterPro" id="IPR001247">
    <property type="entry name" value="ExoRNase_PH_dom1"/>
</dbReference>